<evidence type="ECO:0000256" key="2">
    <source>
        <dbReference type="SAM" id="SignalP"/>
    </source>
</evidence>
<reference evidence="3" key="1">
    <citation type="journal article" date="2002" name="FEMS Microbiol. Lett.">
        <title>Characterization of bacterial consortia capable of degrading 4-chlorobenzoate and 4-bromobenzoate under denitrifying conditions.</title>
        <authorList>
            <person name="Song B."/>
            <person name="Kerkhof L.J."/>
            <person name="Haggblom M.M."/>
        </authorList>
    </citation>
    <scope>NUCLEOTIDE SEQUENCE</scope>
</reference>
<organism evidence="3">
    <name type="scientific">consortium cosmid clone pGZ1</name>
    <dbReference type="NCBI Taxonomy" id="397422"/>
    <lineage>
        <taxon>Bacteria</taxon>
        <taxon>environmental samples</taxon>
    </lineage>
</organism>
<dbReference type="InterPro" id="IPR005247">
    <property type="entry name" value="YbhB_YbcL/LppC-like"/>
</dbReference>
<reference evidence="3" key="3">
    <citation type="journal article" date="2008" name="FEMS Microbiol. Lett.">
        <title>Identification of genes coding for hydrolytic dehalogenation in the metagenome derived from a denitrifying 4-chlorobenzoate degrading consortium.</title>
        <authorList>
            <person name="Chae J.C."/>
            <person name="Song B."/>
            <person name="Zylstra G.J."/>
        </authorList>
    </citation>
    <scope>NUCLEOTIDE SEQUENCE</scope>
</reference>
<dbReference type="InterPro" id="IPR008914">
    <property type="entry name" value="PEBP"/>
</dbReference>
<feature type="region of interest" description="Disordered" evidence="1">
    <location>
        <begin position="101"/>
        <end position="120"/>
    </location>
</feature>
<feature type="chain" id="PRO_5004175200" description="Phosphatidylethanolamine-binding protein" evidence="2">
    <location>
        <begin position="23"/>
        <end position="188"/>
    </location>
</feature>
<name>Q0MX79_9BACT</name>
<evidence type="ECO:0008006" key="4">
    <source>
        <dbReference type="Google" id="ProtNLM"/>
    </source>
</evidence>
<keyword evidence="2" id="KW-0732">Signal</keyword>
<sequence length="188" mass="19415">MRPILAGVVAGCVSLGASGAFAFELTSADFKPNGTIGEKHVYNGFGCQGDNLSPALSWKAPPKGTKSFAILVHDPDAPTGGAGWWHWIVYNLPADVQSLAQGAGTADGKPLPEGSAQARTDFGVPGWGGPCPPEGDKPHRYVFTIHALGVEKLDIPMGATASLVGFMVNANSLGKASLTGRYGRAKAK</sequence>
<evidence type="ECO:0000256" key="1">
    <source>
        <dbReference type="SAM" id="MobiDB-lite"/>
    </source>
</evidence>
<reference evidence="3" key="2">
    <citation type="submission" date="2006-06" db="EMBL/GenBank/DDBJ databases">
        <authorList>
            <person name="Chae J.-C."/>
            <person name="Song B."/>
            <person name="Zylstra G.J."/>
        </authorList>
    </citation>
    <scope>NUCLEOTIDE SEQUENCE</scope>
</reference>
<dbReference type="CDD" id="cd00865">
    <property type="entry name" value="PEBP_bact_arch"/>
    <property type="match status" value="1"/>
</dbReference>
<dbReference type="PANTHER" id="PTHR30289">
    <property type="entry name" value="UNCHARACTERIZED PROTEIN YBCL-RELATED"/>
    <property type="match status" value="1"/>
</dbReference>
<dbReference type="Pfam" id="PF01161">
    <property type="entry name" value="PBP"/>
    <property type="match status" value="1"/>
</dbReference>
<feature type="signal peptide" evidence="2">
    <location>
        <begin position="1"/>
        <end position="22"/>
    </location>
</feature>
<dbReference type="PANTHER" id="PTHR30289:SF1">
    <property type="entry name" value="PEBP (PHOSPHATIDYLETHANOLAMINE-BINDING PROTEIN) FAMILY PROTEIN"/>
    <property type="match status" value="1"/>
</dbReference>
<dbReference type="SUPFAM" id="SSF49777">
    <property type="entry name" value="PEBP-like"/>
    <property type="match status" value="1"/>
</dbReference>
<dbReference type="AlphaFoldDB" id="Q0MX79"/>
<accession>Q0MX79</accession>
<protein>
    <recommendedName>
        <fullName evidence="4">Phosphatidylethanolamine-binding protein</fullName>
    </recommendedName>
</protein>
<dbReference type="InterPro" id="IPR036610">
    <property type="entry name" value="PEBP-like_sf"/>
</dbReference>
<dbReference type="EMBL" id="DQ826744">
    <property type="protein sequence ID" value="ABI15632.1"/>
    <property type="molecule type" value="Genomic_DNA"/>
</dbReference>
<dbReference type="NCBIfam" id="TIGR00481">
    <property type="entry name" value="YbhB/YbcL family Raf kinase inhibitor-like protein"/>
    <property type="match status" value="1"/>
</dbReference>
<dbReference type="Gene3D" id="3.90.280.10">
    <property type="entry name" value="PEBP-like"/>
    <property type="match status" value="1"/>
</dbReference>
<evidence type="ECO:0000313" key="3">
    <source>
        <dbReference type="EMBL" id="ABI15632.1"/>
    </source>
</evidence>
<proteinExistence type="predicted"/>